<gene>
    <name evidence="10" type="ORF">ACFFHT_06605</name>
</gene>
<reference evidence="10 11" key="1">
    <citation type="submission" date="2024-09" db="EMBL/GenBank/DDBJ databases">
        <authorList>
            <person name="Sun Q."/>
            <person name="Mori K."/>
        </authorList>
    </citation>
    <scope>NUCLEOTIDE SEQUENCE [LARGE SCALE GENOMIC DNA]</scope>
    <source>
        <strain evidence="10 11">CCM 7538</strain>
    </source>
</reference>
<accession>A0ABV6HWH4</accession>
<dbReference type="InterPro" id="IPR017985">
    <property type="entry name" value="MeTrfase_CN4_CS"/>
</dbReference>
<dbReference type="Gene3D" id="3.40.50.150">
    <property type="entry name" value="Vaccinia Virus protein VP39"/>
    <property type="match status" value="2"/>
</dbReference>
<keyword evidence="4" id="KW-0949">S-adenosyl-L-methionine</keyword>
<evidence type="ECO:0000256" key="8">
    <source>
        <dbReference type="RuleBase" id="RU362026"/>
    </source>
</evidence>
<dbReference type="InterPro" id="IPR002941">
    <property type="entry name" value="DNA_methylase_N4/N6"/>
</dbReference>
<dbReference type="Pfam" id="PF01555">
    <property type="entry name" value="N6_N4_Mtase"/>
    <property type="match status" value="1"/>
</dbReference>
<evidence type="ECO:0000256" key="1">
    <source>
        <dbReference type="ARBA" id="ARBA00010203"/>
    </source>
</evidence>
<dbReference type="PRINTS" id="PR00508">
    <property type="entry name" value="S21N4MTFRASE"/>
</dbReference>
<keyword evidence="5" id="KW-0680">Restriction system</keyword>
<dbReference type="RefSeq" id="WP_382374631.1">
    <property type="nucleotide sequence ID" value="NZ_JBHLWA010000030.1"/>
</dbReference>
<dbReference type="GO" id="GO:0032259">
    <property type="term" value="P:methylation"/>
    <property type="evidence" value="ECO:0007669"/>
    <property type="project" value="UniProtKB-KW"/>
</dbReference>
<proteinExistence type="inferred from homology"/>
<evidence type="ECO:0000256" key="5">
    <source>
        <dbReference type="ARBA" id="ARBA00022747"/>
    </source>
</evidence>
<dbReference type="InterPro" id="IPR029063">
    <property type="entry name" value="SAM-dependent_MTases_sf"/>
</dbReference>
<evidence type="ECO:0000256" key="3">
    <source>
        <dbReference type="ARBA" id="ARBA00022679"/>
    </source>
</evidence>
<comment type="caution">
    <text evidence="10">The sequence shown here is derived from an EMBL/GenBank/DDBJ whole genome shotgun (WGS) entry which is preliminary data.</text>
</comment>
<sequence length="281" mass="32358">MKNDSLSYKKNVKQPSISEKNTLNHLNSKEWVEFTKSWFIESPSPRAKGVILHPAKYPESLVEKFLLFFTQNDGVIFDPFLGTGSSLVAVDNLNKSVLGSNRKGFGTELNPEYAKIASDRTEQTVYNKNCFDLNIDEIPDLDFIITSPPYWNVLHKDSGHINKKREKMGLDVVYSDDESDLGNIDDYDEFIKVLSDFFSKISIKLKDKKFCVVVLSCTNRKGRFYPIPYDFAGELQKKCKLVLKGEKIWCQDNKALMPYGYPYSFVPNFTHHTCLIFRKEN</sequence>
<evidence type="ECO:0000313" key="11">
    <source>
        <dbReference type="Proteomes" id="UP001589769"/>
    </source>
</evidence>
<comment type="similarity">
    <text evidence="1">Belongs to the N(4)/N(6)-methyltransferase family. N(4) subfamily.</text>
</comment>
<feature type="domain" description="DNA methylase N-4/N-6" evidence="9">
    <location>
        <begin position="10"/>
        <end position="117"/>
    </location>
</feature>
<evidence type="ECO:0000313" key="10">
    <source>
        <dbReference type="EMBL" id="MFC0323229.1"/>
    </source>
</evidence>
<evidence type="ECO:0000256" key="6">
    <source>
        <dbReference type="ARBA" id="ARBA00023125"/>
    </source>
</evidence>
<evidence type="ECO:0000256" key="7">
    <source>
        <dbReference type="ARBA" id="ARBA00049120"/>
    </source>
</evidence>
<evidence type="ECO:0000256" key="4">
    <source>
        <dbReference type="ARBA" id="ARBA00022691"/>
    </source>
</evidence>
<keyword evidence="2 10" id="KW-0489">Methyltransferase</keyword>
<name>A0ABV6HWH4_9PAST</name>
<dbReference type="EC" id="2.1.1.-" evidence="8"/>
<evidence type="ECO:0000256" key="2">
    <source>
        <dbReference type="ARBA" id="ARBA00022603"/>
    </source>
</evidence>
<keyword evidence="3" id="KW-0808">Transferase</keyword>
<evidence type="ECO:0000259" key="9">
    <source>
        <dbReference type="Pfam" id="PF01555"/>
    </source>
</evidence>
<dbReference type="InterPro" id="IPR001091">
    <property type="entry name" value="RM_Methyltransferase"/>
</dbReference>
<dbReference type="Proteomes" id="UP001589769">
    <property type="component" value="Unassembled WGS sequence"/>
</dbReference>
<keyword evidence="11" id="KW-1185">Reference proteome</keyword>
<dbReference type="GO" id="GO:0008168">
    <property type="term" value="F:methyltransferase activity"/>
    <property type="evidence" value="ECO:0007669"/>
    <property type="project" value="UniProtKB-KW"/>
</dbReference>
<keyword evidence="6" id="KW-0238">DNA-binding</keyword>
<dbReference type="SUPFAM" id="SSF53335">
    <property type="entry name" value="S-adenosyl-L-methionine-dependent methyltransferases"/>
    <property type="match status" value="2"/>
</dbReference>
<dbReference type="EMBL" id="JBHLWA010000030">
    <property type="protein sequence ID" value="MFC0323229.1"/>
    <property type="molecule type" value="Genomic_DNA"/>
</dbReference>
<organism evidence="10 11">
    <name type="scientific">Gallibacterium melopsittaci</name>
    <dbReference type="NCBI Taxonomy" id="516063"/>
    <lineage>
        <taxon>Bacteria</taxon>
        <taxon>Pseudomonadati</taxon>
        <taxon>Pseudomonadota</taxon>
        <taxon>Gammaproteobacteria</taxon>
        <taxon>Pasteurellales</taxon>
        <taxon>Pasteurellaceae</taxon>
        <taxon>Gallibacterium</taxon>
    </lineage>
</organism>
<dbReference type="PROSITE" id="PS00093">
    <property type="entry name" value="N4_MTASE"/>
    <property type="match status" value="1"/>
</dbReference>
<comment type="catalytic activity">
    <reaction evidence="7">
        <text>a 2'-deoxycytidine in DNA + S-adenosyl-L-methionine = an N(4)-methyl-2'-deoxycytidine in DNA + S-adenosyl-L-homocysteine + H(+)</text>
        <dbReference type="Rhea" id="RHEA:16857"/>
        <dbReference type="Rhea" id="RHEA-COMP:11369"/>
        <dbReference type="Rhea" id="RHEA-COMP:13674"/>
        <dbReference type="ChEBI" id="CHEBI:15378"/>
        <dbReference type="ChEBI" id="CHEBI:57856"/>
        <dbReference type="ChEBI" id="CHEBI:59789"/>
        <dbReference type="ChEBI" id="CHEBI:85452"/>
        <dbReference type="ChEBI" id="CHEBI:137933"/>
        <dbReference type="EC" id="2.1.1.113"/>
    </reaction>
</comment>
<protein>
    <recommendedName>
        <fullName evidence="8">Methyltransferase</fullName>
        <ecNumber evidence="8">2.1.1.-</ecNumber>
    </recommendedName>
</protein>